<dbReference type="InterPro" id="IPR013148">
    <property type="entry name" value="Glyco_hydro_32_N"/>
</dbReference>
<dbReference type="EMBL" id="VKKG01000004">
    <property type="protein sequence ID" value="TRY17879.1"/>
    <property type="molecule type" value="Genomic_DNA"/>
</dbReference>
<evidence type="ECO:0000256" key="3">
    <source>
        <dbReference type="ARBA" id="ARBA00023295"/>
    </source>
</evidence>
<comment type="caution">
    <text evidence="5">The sequence shown here is derived from an EMBL/GenBank/DDBJ whole genome shotgun (WGS) entry which is preliminary data.</text>
</comment>
<dbReference type="Gene3D" id="2.115.10.20">
    <property type="entry name" value="Glycosyl hydrolase domain, family 43"/>
    <property type="match status" value="1"/>
</dbReference>
<proteinExistence type="inferred from homology"/>
<dbReference type="AlphaFoldDB" id="A0A553JZK9"/>
<dbReference type="Proteomes" id="UP000317638">
    <property type="component" value="Unassembled WGS sequence"/>
</dbReference>
<name>A0A553JZK9_9ACTN</name>
<dbReference type="PANTHER" id="PTHR43101">
    <property type="entry name" value="BETA-FRUCTOSIDASE"/>
    <property type="match status" value="1"/>
</dbReference>
<evidence type="ECO:0000313" key="6">
    <source>
        <dbReference type="Proteomes" id="UP000317638"/>
    </source>
</evidence>
<reference evidence="5 6" key="1">
    <citation type="submission" date="2019-07" db="EMBL/GenBank/DDBJ databases">
        <authorList>
            <person name="Zhou L.-Y."/>
        </authorList>
    </citation>
    <scope>NUCLEOTIDE SEQUENCE [LARGE SCALE GENOMIC DNA]</scope>
    <source>
        <strain evidence="5 6">YIM 101269</strain>
    </source>
</reference>
<accession>A0A553JZK9</accession>
<evidence type="ECO:0000313" key="5">
    <source>
        <dbReference type="EMBL" id="TRY17879.1"/>
    </source>
</evidence>
<dbReference type="InterPro" id="IPR023296">
    <property type="entry name" value="Glyco_hydro_beta-prop_sf"/>
</dbReference>
<evidence type="ECO:0000256" key="1">
    <source>
        <dbReference type="ARBA" id="ARBA00009902"/>
    </source>
</evidence>
<protein>
    <submittedName>
        <fullName evidence="5">Glycosyl hydrolase family 32</fullName>
    </submittedName>
</protein>
<dbReference type="RefSeq" id="WP_143938619.1">
    <property type="nucleotide sequence ID" value="NZ_VKKG01000004.1"/>
</dbReference>
<feature type="domain" description="Glycosyl hydrolase family 32 N-terminal" evidence="4">
    <location>
        <begin position="19"/>
        <end position="288"/>
    </location>
</feature>
<sequence length="318" mass="35767">MLRLPDHWVWDSWPARADDGSHHLFFLRASRALLDPDRRHLRASIGHARSADLTHWELLPDALVAADSPAWDDRATWTGSVVRGDDGVWRLFYTGVSWADDGLVQRVGVAHSEDMVSWHRRPESQVVEADPRWYEKLASGDWFDEAWRDPWVFRGEDGQWHMLLTARAAVGDPATRSVIGHATSPDLEHWEVQPALSEPAGWGQMEVPQTVVVDGQPFLLFCCWDSHQGEQRQQQATGGMWFAPGDSLLGPWDFSAAGTFDHPSLYAARLVEATPGQWALVGFSDRVDGEFRGEILDPLPVVRVGRRLQFAQDPPGRA</sequence>
<evidence type="ECO:0000259" key="4">
    <source>
        <dbReference type="Pfam" id="PF00251"/>
    </source>
</evidence>
<dbReference type="OrthoDB" id="9759709at2"/>
<dbReference type="SUPFAM" id="SSF75005">
    <property type="entry name" value="Arabinanase/levansucrase/invertase"/>
    <property type="match status" value="1"/>
</dbReference>
<dbReference type="PANTHER" id="PTHR43101:SF1">
    <property type="entry name" value="BETA-FRUCTOSIDASE"/>
    <property type="match status" value="1"/>
</dbReference>
<keyword evidence="6" id="KW-1185">Reference proteome</keyword>
<organism evidence="5 6">
    <name type="scientific">Tessaracoccus rhinocerotis</name>
    <dbReference type="NCBI Taxonomy" id="1689449"/>
    <lineage>
        <taxon>Bacteria</taxon>
        <taxon>Bacillati</taxon>
        <taxon>Actinomycetota</taxon>
        <taxon>Actinomycetes</taxon>
        <taxon>Propionibacteriales</taxon>
        <taxon>Propionibacteriaceae</taxon>
        <taxon>Tessaracoccus</taxon>
    </lineage>
</organism>
<dbReference type="CDD" id="cd18609">
    <property type="entry name" value="GH32-like"/>
    <property type="match status" value="1"/>
</dbReference>
<keyword evidence="2 5" id="KW-0378">Hydrolase</keyword>
<comment type="similarity">
    <text evidence="1">Belongs to the glycosyl hydrolase 32 family.</text>
</comment>
<dbReference type="Pfam" id="PF00251">
    <property type="entry name" value="Glyco_hydro_32N"/>
    <property type="match status" value="1"/>
</dbReference>
<gene>
    <name evidence="5" type="ORF">FOJ82_11480</name>
</gene>
<keyword evidence="3" id="KW-0326">Glycosidase</keyword>
<dbReference type="GO" id="GO:0016798">
    <property type="term" value="F:hydrolase activity, acting on glycosyl bonds"/>
    <property type="evidence" value="ECO:0007669"/>
    <property type="project" value="UniProtKB-KW"/>
</dbReference>
<evidence type="ECO:0000256" key="2">
    <source>
        <dbReference type="ARBA" id="ARBA00022801"/>
    </source>
</evidence>
<dbReference type="InterPro" id="IPR051214">
    <property type="entry name" value="GH32_Enzymes"/>
</dbReference>